<comment type="caution">
    <text evidence="1">The sequence shown here is derived from an EMBL/GenBank/DDBJ whole genome shotgun (WGS) entry which is preliminary data.</text>
</comment>
<dbReference type="AlphaFoldDB" id="A0AAD5IUK9"/>
<evidence type="ECO:0000313" key="1">
    <source>
        <dbReference type="EMBL" id="KAI9176746.1"/>
    </source>
</evidence>
<accession>A0AAD5IUK9</accession>
<reference evidence="1" key="1">
    <citation type="journal article" date="2022" name="Plant J.">
        <title>Strategies of tolerance reflected in two North American maple genomes.</title>
        <authorList>
            <person name="McEvoy S.L."/>
            <person name="Sezen U.U."/>
            <person name="Trouern-Trend A."/>
            <person name="McMahon S.M."/>
            <person name="Schaberg P.G."/>
            <person name="Yang J."/>
            <person name="Wegrzyn J.L."/>
            <person name="Swenson N.G."/>
        </authorList>
    </citation>
    <scope>NUCLEOTIDE SEQUENCE</scope>
    <source>
        <strain evidence="1">91603</strain>
    </source>
</reference>
<organism evidence="1 2">
    <name type="scientific">Acer negundo</name>
    <name type="common">Box elder</name>
    <dbReference type="NCBI Taxonomy" id="4023"/>
    <lineage>
        <taxon>Eukaryota</taxon>
        <taxon>Viridiplantae</taxon>
        <taxon>Streptophyta</taxon>
        <taxon>Embryophyta</taxon>
        <taxon>Tracheophyta</taxon>
        <taxon>Spermatophyta</taxon>
        <taxon>Magnoliopsida</taxon>
        <taxon>eudicotyledons</taxon>
        <taxon>Gunneridae</taxon>
        <taxon>Pentapetalae</taxon>
        <taxon>rosids</taxon>
        <taxon>malvids</taxon>
        <taxon>Sapindales</taxon>
        <taxon>Sapindaceae</taxon>
        <taxon>Hippocastanoideae</taxon>
        <taxon>Acereae</taxon>
        <taxon>Acer</taxon>
    </lineage>
</organism>
<gene>
    <name evidence="1" type="ORF">LWI28_006674</name>
</gene>
<dbReference type="Proteomes" id="UP001064489">
    <property type="component" value="Chromosome 5"/>
</dbReference>
<dbReference type="EMBL" id="JAJSOW010000102">
    <property type="protein sequence ID" value="KAI9176746.1"/>
    <property type="molecule type" value="Genomic_DNA"/>
</dbReference>
<sequence>MSSLLLPLTVHVKIQKYLIDSSKRDADQVPLFAPGTFKINTGAAIDVISKQMGVGIIIRDHKGHIMAASSQKLPAVFSPQIMEAGSNSHSSGASICERVWSCPVFP</sequence>
<name>A0AAD5IUK9_ACENE</name>
<keyword evidence="2" id="KW-1185">Reference proteome</keyword>
<evidence type="ECO:0000313" key="2">
    <source>
        <dbReference type="Proteomes" id="UP001064489"/>
    </source>
</evidence>
<reference evidence="1" key="2">
    <citation type="submission" date="2023-02" db="EMBL/GenBank/DDBJ databases">
        <authorList>
            <person name="Swenson N.G."/>
            <person name="Wegrzyn J.L."/>
            <person name="Mcevoy S.L."/>
        </authorList>
    </citation>
    <scope>NUCLEOTIDE SEQUENCE</scope>
    <source>
        <strain evidence="1">91603</strain>
        <tissue evidence="1">Leaf</tissue>
    </source>
</reference>
<protein>
    <submittedName>
        <fullName evidence="1">Uncharacterized protein</fullName>
    </submittedName>
</protein>
<proteinExistence type="predicted"/>